<dbReference type="Proteomes" id="UP000009885">
    <property type="component" value="Unassembled WGS sequence"/>
</dbReference>
<evidence type="ECO:0000259" key="7">
    <source>
        <dbReference type="Pfam" id="PF03176"/>
    </source>
</evidence>
<evidence type="ECO:0000256" key="1">
    <source>
        <dbReference type="ARBA" id="ARBA00004651"/>
    </source>
</evidence>
<feature type="transmembrane region" description="Helical" evidence="6">
    <location>
        <begin position="38"/>
        <end position="57"/>
    </location>
</feature>
<feature type="transmembrane region" description="Helical" evidence="6">
    <location>
        <begin position="12"/>
        <end position="31"/>
    </location>
</feature>
<feature type="domain" description="Membrane transport protein MMPL" evidence="7">
    <location>
        <begin position="10"/>
        <end position="186"/>
    </location>
</feature>
<evidence type="ECO:0000313" key="9">
    <source>
        <dbReference type="Proteomes" id="UP000009885"/>
    </source>
</evidence>
<proteinExistence type="predicted"/>
<comment type="subcellular location">
    <subcellularLocation>
        <location evidence="1">Cell membrane</location>
        <topology evidence="1">Multi-pass membrane protein</topology>
    </subcellularLocation>
</comment>
<sequence>MSDKLNQAIPLFAGVIVLLAFIILMVVFRSILIPLKAVLGFVLSLLATLGFTTLIIQDGVFANLIGIDTTGPILAFLPVITIGLLFGLAMDYEVFLMSRIHEAYTSTQDNDRSIRTGIKESGPVVVAAALIMFSVFIGFVFQNDVMIKSMGIALAFGVLFDAFVVRMTIIPALTKLFGRASWYMPKWLKRILPHVDIEGHALTKSLKDKK</sequence>
<dbReference type="EMBL" id="AMSQ01000011">
    <property type="protein sequence ID" value="EKU47438.1"/>
    <property type="molecule type" value="Genomic_DNA"/>
</dbReference>
<accession>K9AJF3</accession>
<protein>
    <submittedName>
        <fullName evidence="8">RND superfamily drug exporter</fullName>
    </submittedName>
</protein>
<comment type="caution">
    <text evidence="8">The sequence shown here is derived from an EMBL/GenBank/DDBJ whole genome shotgun (WGS) entry which is preliminary data.</text>
</comment>
<organism evidence="8 9">
    <name type="scientific">Staphylococcus massiliensis S46</name>
    <dbReference type="NCBI Taxonomy" id="1229783"/>
    <lineage>
        <taxon>Bacteria</taxon>
        <taxon>Bacillati</taxon>
        <taxon>Bacillota</taxon>
        <taxon>Bacilli</taxon>
        <taxon>Bacillales</taxon>
        <taxon>Staphylococcaceae</taxon>
        <taxon>Staphylococcus</taxon>
    </lineage>
</organism>
<evidence type="ECO:0000256" key="4">
    <source>
        <dbReference type="ARBA" id="ARBA00022989"/>
    </source>
</evidence>
<evidence type="ECO:0000256" key="3">
    <source>
        <dbReference type="ARBA" id="ARBA00022692"/>
    </source>
</evidence>
<keyword evidence="2" id="KW-1003">Cell membrane</keyword>
<dbReference type="eggNOG" id="COG2409">
    <property type="taxonomic scope" value="Bacteria"/>
</dbReference>
<dbReference type="PANTHER" id="PTHR33406">
    <property type="entry name" value="MEMBRANE PROTEIN MJ1562-RELATED"/>
    <property type="match status" value="1"/>
</dbReference>
<evidence type="ECO:0000313" key="8">
    <source>
        <dbReference type="EMBL" id="EKU47438.1"/>
    </source>
</evidence>
<evidence type="ECO:0000256" key="6">
    <source>
        <dbReference type="SAM" id="Phobius"/>
    </source>
</evidence>
<gene>
    <name evidence="8" type="ORF">C273_07687</name>
</gene>
<dbReference type="Gene3D" id="1.20.1640.10">
    <property type="entry name" value="Multidrug efflux transporter AcrB transmembrane domain"/>
    <property type="match status" value="1"/>
</dbReference>
<keyword evidence="3 6" id="KW-0812">Transmembrane</keyword>
<evidence type="ECO:0000256" key="2">
    <source>
        <dbReference type="ARBA" id="ARBA00022475"/>
    </source>
</evidence>
<dbReference type="AlphaFoldDB" id="K9AJF3"/>
<dbReference type="GO" id="GO:0005886">
    <property type="term" value="C:plasma membrane"/>
    <property type="evidence" value="ECO:0007669"/>
    <property type="project" value="UniProtKB-SubCell"/>
</dbReference>
<dbReference type="STRING" id="1229783.C273_07687"/>
<feature type="transmembrane region" description="Helical" evidence="6">
    <location>
        <begin position="69"/>
        <end position="89"/>
    </location>
</feature>
<dbReference type="InterPro" id="IPR004869">
    <property type="entry name" value="MMPL_dom"/>
</dbReference>
<reference evidence="8 9" key="1">
    <citation type="journal article" date="2013" name="Genome Announc.">
        <title>Genome Sequence of Staphylococcus massiliensis Strain S46, Isolated from the Surface of Healthy Human Skin.</title>
        <authorList>
            <person name="Srivastav R."/>
            <person name="Singh A."/>
            <person name="Jangir P.K."/>
            <person name="Kumari C."/>
            <person name="Muduli S."/>
            <person name="Sharma R."/>
        </authorList>
    </citation>
    <scope>NUCLEOTIDE SEQUENCE [LARGE SCALE GENOMIC DNA]</scope>
    <source>
        <strain evidence="8 9">S46</strain>
    </source>
</reference>
<evidence type="ECO:0000256" key="5">
    <source>
        <dbReference type="ARBA" id="ARBA00023136"/>
    </source>
</evidence>
<dbReference type="PATRIC" id="fig|1229783.3.peg.1549"/>
<dbReference type="PANTHER" id="PTHR33406:SF13">
    <property type="entry name" value="MEMBRANE PROTEIN YDFJ"/>
    <property type="match status" value="1"/>
</dbReference>
<dbReference type="Pfam" id="PF03176">
    <property type="entry name" value="MMPL"/>
    <property type="match status" value="1"/>
</dbReference>
<feature type="transmembrane region" description="Helical" evidence="6">
    <location>
        <begin position="147"/>
        <end position="169"/>
    </location>
</feature>
<dbReference type="InterPro" id="IPR050545">
    <property type="entry name" value="Mycobact_MmpL"/>
</dbReference>
<name>K9AJF3_9STAP</name>
<keyword evidence="4 6" id="KW-1133">Transmembrane helix</keyword>
<dbReference type="SUPFAM" id="SSF82866">
    <property type="entry name" value="Multidrug efflux transporter AcrB transmembrane domain"/>
    <property type="match status" value="1"/>
</dbReference>
<feature type="transmembrane region" description="Helical" evidence="6">
    <location>
        <begin position="122"/>
        <end position="141"/>
    </location>
</feature>
<keyword evidence="9" id="KW-1185">Reference proteome</keyword>
<keyword evidence="5 6" id="KW-0472">Membrane</keyword>